<dbReference type="AlphaFoldDB" id="A0A239MIW0"/>
<feature type="region of interest" description="Disordered" evidence="4">
    <location>
        <begin position="231"/>
        <end position="252"/>
    </location>
</feature>
<dbReference type="Gene3D" id="3.30.70.1790">
    <property type="entry name" value="RepB DNA-primase, N-terminal domain"/>
    <property type="match status" value="1"/>
</dbReference>
<keyword evidence="7" id="KW-1185">Reference proteome</keyword>
<name>A0A239MIW0_9RHOB</name>
<keyword evidence="2" id="KW-0378">Hydrolase</keyword>
<dbReference type="Pfam" id="PF08706">
    <property type="entry name" value="D5_N"/>
    <property type="match status" value="1"/>
</dbReference>
<evidence type="ECO:0000313" key="6">
    <source>
        <dbReference type="EMBL" id="SNT41908.1"/>
    </source>
</evidence>
<dbReference type="InterPro" id="IPR014015">
    <property type="entry name" value="Helicase_SF3_DNA-vir"/>
</dbReference>
<dbReference type="Pfam" id="PF19263">
    <property type="entry name" value="DUF5906"/>
    <property type="match status" value="1"/>
</dbReference>
<accession>A0A239MIW0</accession>
<evidence type="ECO:0000259" key="5">
    <source>
        <dbReference type="PROSITE" id="PS51206"/>
    </source>
</evidence>
<sequence length="827" mass="89970">MNMHSDAGSDALAPNRSAIQQHLAALAAPFLSGPYEDGLIEIAYTAPFQMAPDRSRLFGLDDLDAAAEFAETRNNAGCSVYVGAALRNPDADRSRRCSGADFYVAAFAAFDVDEDVGAVSKRVADAGLKPAFSVRTGSTPANRFQVWLPLLVPCDDPDELGEALGALVAHVGADPKVHDSARVLRLAGTVARGSLDPRKAAKGYVDEVTSFTPREGEPVDLLRLAALAPMPGREAGSTGGHNRGGGSGEVVRDANGIVTDGRETWFRTLLLKHLAGTQRQHGADPTAEELFEAGFAEFCRTTENSDERWTSNRGQAALRKRAANTIQRLRAGRLARCGLYSYETGTGREEAEAVQAERDRKFSERAAGSNTPDTFDTTHDALAVALGADGWDLDARYVATWGKWLFWDGTRWQVDEKLAHVTRIREFLRRQGAALAELGKQEATRAGNARNADTLRARIKSQVAGLANNNTVMAVASLARSNPESVARAESFDGDRLLLGTPGGTVDLRSGQLRPARRADMITRLTGCAPARGTPVRWLRFLSEVFDGDEELVAFTQRVAGYALTGATSEHKLFFAYGTGRNGKSVFLNTLFDIWGDYARRASSATFLNSHGDRHPTDLAGLQGARLVAASELPKGKTWDESVIKDLTGGDVITARYMRGDFFDFEPQMTLFIAGNNMPSFRGVDEAIRARMVLLPFTVTIPPEQRDKDLPAKLKAEAPQILQWAIDGAVQWRAAGLQVPASVEAASAEYLDDEDTVGQFLADETIVDPAAFTKTTDLHIRFGQWCDLQGLNTWTLRTLQKEVKQRGYQEHRRNSGRGFIGLRLASP</sequence>
<evidence type="ECO:0000313" key="7">
    <source>
        <dbReference type="Proteomes" id="UP000198426"/>
    </source>
</evidence>
<dbReference type="GO" id="GO:0005524">
    <property type="term" value="F:ATP binding"/>
    <property type="evidence" value="ECO:0007669"/>
    <property type="project" value="UniProtKB-KW"/>
</dbReference>
<dbReference type="InterPro" id="IPR027417">
    <property type="entry name" value="P-loop_NTPase"/>
</dbReference>
<dbReference type="NCBIfam" id="TIGR01613">
    <property type="entry name" value="primase_Cterm"/>
    <property type="match status" value="1"/>
</dbReference>
<feature type="domain" description="SF3 helicase" evidence="5">
    <location>
        <begin position="551"/>
        <end position="710"/>
    </location>
</feature>
<dbReference type="InterPro" id="IPR014818">
    <property type="entry name" value="Phage/plasmid_primase_P4_C"/>
</dbReference>
<dbReference type="PANTHER" id="PTHR35372:SF2">
    <property type="entry name" value="SF3 HELICASE DOMAIN-CONTAINING PROTEIN"/>
    <property type="match status" value="1"/>
</dbReference>
<dbReference type="InterPro" id="IPR051620">
    <property type="entry name" value="ORF904-like_C"/>
</dbReference>
<protein>
    <submittedName>
        <fullName evidence="6">Phage/plasmid primase, P4 family, C-terminal domain-containing protein</fullName>
    </submittedName>
</protein>
<dbReference type="GO" id="GO:0016787">
    <property type="term" value="F:hydrolase activity"/>
    <property type="evidence" value="ECO:0007669"/>
    <property type="project" value="UniProtKB-KW"/>
</dbReference>
<dbReference type="OrthoDB" id="9763644at2"/>
<dbReference type="RefSeq" id="WP_089235605.1">
    <property type="nucleotide sequence ID" value="NZ_FZOY01000020.1"/>
</dbReference>
<dbReference type="Proteomes" id="UP000198426">
    <property type="component" value="Unassembled WGS sequence"/>
</dbReference>
<dbReference type="InterPro" id="IPR006500">
    <property type="entry name" value="Helicase_put_C_phage/plasmid"/>
</dbReference>
<evidence type="ECO:0000256" key="3">
    <source>
        <dbReference type="ARBA" id="ARBA00022840"/>
    </source>
</evidence>
<keyword evidence="3" id="KW-0067">ATP-binding</keyword>
<keyword evidence="1" id="KW-0547">Nucleotide-binding</keyword>
<dbReference type="Gene3D" id="3.40.50.300">
    <property type="entry name" value="P-loop containing nucleotide triphosphate hydrolases"/>
    <property type="match status" value="1"/>
</dbReference>
<dbReference type="SMART" id="SM00885">
    <property type="entry name" value="D5_N"/>
    <property type="match status" value="1"/>
</dbReference>
<dbReference type="PROSITE" id="PS51206">
    <property type="entry name" value="SF3_HELICASE_1"/>
    <property type="match status" value="1"/>
</dbReference>
<feature type="compositionally biased region" description="Gly residues" evidence="4">
    <location>
        <begin position="237"/>
        <end position="248"/>
    </location>
</feature>
<organism evidence="6 7">
    <name type="scientific">Tropicimonas sediminicola</name>
    <dbReference type="NCBI Taxonomy" id="1031541"/>
    <lineage>
        <taxon>Bacteria</taxon>
        <taxon>Pseudomonadati</taxon>
        <taxon>Pseudomonadota</taxon>
        <taxon>Alphaproteobacteria</taxon>
        <taxon>Rhodobacterales</taxon>
        <taxon>Roseobacteraceae</taxon>
        <taxon>Tropicimonas</taxon>
    </lineage>
</organism>
<proteinExistence type="predicted"/>
<evidence type="ECO:0000256" key="4">
    <source>
        <dbReference type="SAM" id="MobiDB-lite"/>
    </source>
</evidence>
<dbReference type="PANTHER" id="PTHR35372">
    <property type="entry name" value="ATP BINDING PROTEIN-RELATED"/>
    <property type="match status" value="1"/>
</dbReference>
<evidence type="ECO:0000256" key="1">
    <source>
        <dbReference type="ARBA" id="ARBA00022741"/>
    </source>
</evidence>
<dbReference type="EMBL" id="FZOY01000020">
    <property type="protein sequence ID" value="SNT41908.1"/>
    <property type="molecule type" value="Genomic_DNA"/>
</dbReference>
<gene>
    <name evidence="6" type="ORF">SAMN05421757_12014</name>
</gene>
<dbReference type="InterPro" id="IPR045455">
    <property type="entry name" value="NrS-1_pol-like_helicase"/>
</dbReference>
<evidence type="ECO:0000256" key="2">
    <source>
        <dbReference type="ARBA" id="ARBA00022801"/>
    </source>
</evidence>
<reference evidence="6 7" key="1">
    <citation type="submission" date="2017-06" db="EMBL/GenBank/DDBJ databases">
        <authorList>
            <person name="Kim H.J."/>
            <person name="Triplett B.A."/>
        </authorList>
    </citation>
    <scope>NUCLEOTIDE SEQUENCE [LARGE SCALE GENOMIC DNA]</scope>
    <source>
        <strain evidence="6 7">DSM 29339</strain>
    </source>
</reference>